<feature type="transmembrane region" description="Helical" evidence="7">
    <location>
        <begin position="43"/>
        <end position="64"/>
    </location>
</feature>
<evidence type="ECO:0000256" key="3">
    <source>
        <dbReference type="ARBA" id="ARBA00022989"/>
    </source>
</evidence>
<feature type="coiled-coil region" evidence="5">
    <location>
        <begin position="70"/>
        <end position="97"/>
    </location>
</feature>
<dbReference type="PANTHER" id="PTHR41335">
    <property type="entry name" value="MEMBRANE PROTEIN-RELATED"/>
    <property type="match status" value="1"/>
</dbReference>
<dbReference type="EMBL" id="CP124543">
    <property type="protein sequence ID" value="WGV23939.1"/>
    <property type="molecule type" value="Genomic_DNA"/>
</dbReference>
<evidence type="ECO:0000256" key="6">
    <source>
        <dbReference type="SAM" id="MobiDB-lite"/>
    </source>
</evidence>
<keyword evidence="5" id="KW-0175">Coiled coil</keyword>
<evidence type="ECO:0000313" key="9">
    <source>
        <dbReference type="EMBL" id="WGV23939.1"/>
    </source>
</evidence>
<keyword evidence="1" id="KW-1003">Cell membrane</keyword>
<dbReference type="GO" id="GO:0005886">
    <property type="term" value="C:plasma membrane"/>
    <property type="evidence" value="ECO:0007669"/>
    <property type="project" value="InterPro"/>
</dbReference>
<keyword evidence="4 7" id="KW-0472">Membrane</keyword>
<dbReference type="AlphaFoldDB" id="A0AAJ6P7N9"/>
<gene>
    <name evidence="9" type="ORF">QI031_19280</name>
</gene>
<reference evidence="9 10" key="1">
    <citation type="journal article" date="2023" name="Limnol Oceanogr Lett">
        <title>Environmental adaptations by the intertidal Antarctic cyanobacterium Halotia branconii CENA392 as revealed using long-read genome sequencing.</title>
        <authorList>
            <person name="Dextro R.B."/>
            <person name="Delbaje E."/>
            <person name="Freitas P.N.N."/>
            <person name="Geraldes V."/>
            <person name="Pinto E."/>
            <person name="Long P.F."/>
            <person name="Fiore M.F."/>
        </authorList>
    </citation>
    <scope>NUCLEOTIDE SEQUENCE [LARGE SCALE GENOMIC DNA]</scope>
    <source>
        <strain evidence="9 10">CENA392</strain>
    </source>
</reference>
<organism evidence="9 10">
    <name type="scientific">Halotia branconii CENA392</name>
    <dbReference type="NCBI Taxonomy" id="1539056"/>
    <lineage>
        <taxon>Bacteria</taxon>
        <taxon>Bacillati</taxon>
        <taxon>Cyanobacteriota</taxon>
        <taxon>Cyanophyceae</taxon>
        <taxon>Nostocales</taxon>
        <taxon>Nodulariaceae</taxon>
        <taxon>Halotia</taxon>
    </lineage>
</organism>
<sequence>MRILTLVALLIAIAAVTFALQNSAPVAVQFLIWRSLDLSMALILLITFSFGVLFGILVSLPPAIKGMRKRSKLMQKIDQQNYEIENLNRQLPEITHQLPTPTQHYLPKDTSSNYPSDASVDNQL</sequence>
<evidence type="ECO:0000313" key="10">
    <source>
        <dbReference type="Proteomes" id="UP001223520"/>
    </source>
</evidence>
<dbReference type="RefSeq" id="WP_281481268.1">
    <property type="nucleotide sequence ID" value="NZ_CP124543.1"/>
</dbReference>
<evidence type="ECO:0000256" key="4">
    <source>
        <dbReference type="ARBA" id="ARBA00023136"/>
    </source>
</evidence>
<keyword evidence="3 7" id="KW-1133">Transmembrane helix</keyword>
<evidence type="ECO:0000256" key="5">
    <source>
        <dbReference type="SAM" id="Coils"/>
    </source>
</evidence>
<accession>A0AAJ6P7N9</accession>
<evidence type="ECO:0000259" key="8">
    <source>
        <dbReference type="Pfam" id="PF06305"/>
    </source>
</evidence>
<evidence type="ECO:0000256" key="2">
    <source>
        <dbReference type="ARBA" id="ARBA00022692"/>
    </source>
</evidence>
<proteinExistence type="predicted"/>
<evidence type="ECO:0000256" key="1">
    <source>
        <dbReference type="ARBA" id="ARBA00022475"/>
    </source>
</evidence>
<dbReference type="KEGG" id="hbq:QI031_19280"/>
<keyword evidence="10" id="KW-1185">Reference proteome</keyword>
<dbReference type="Pfam" id="PF06305">
    <property type="entry name" value="LapA_dom"/>
    <property type="match status" value="1"/>
</dbReference>
<evidence type="ECO:0000256" key="7">
    <source>
        <dbReference type="SAM" id="Phobius"/>
    </source>
</evidence>
<dbReference type="Proteomes" id="UP001223520">
    <property type="component" value="Chromosome"/>
</dbReference>
<keyword evidence="2 7" id="KW-0812">Transmembrane</keyword>
<name>A0AAJ6P7N9_9CYAN</name>
<dbReference type="InterPro" id="IPR010445">
    <property type="entry name" value="LapA_dom"/>
</dbReference>
<protein>
    <submittedName>
        <fullName evidence="9">LapA family protein</fullName>
    </submittedName>
</protein>
<feature type="region of interest" description="Disordered" evidence="6">
    <location>
        <begin position="99"/>
        <end position="124"/>
    </location>
</feature>
<feature type="domain" description="Lipopolysaccharide assembly protein A" evidence="8">
    <location>
        <begin position="21"/>
        <end position="84"/>
    </location>
</feature>
<dbReference type="PANTHER" id="PTHR41335:SF1">
    <property type="entry name" value="MEMBRANE PROTEIN"/>
    <property type="match status" value="1"/>
</dbReference>